<dbReference type="STRING" id="28042.GU90_13745"/>
<evidence type="ECO:0000313" key="3">
    <source>
        <dbReference type="EMBL" id="KEI44016.1"/>
    </source>
</evidence>
<dbReference type="PANTHER" id="PTHR43540:SF3">
    <property type="entry name" value="ENTEROBACTIN SYNTHASE COMPONENT B"/>
    <property type="match status" value="1"/>
</dbReference>
<proteinExistence type="predicted"/>
<dbReference type="RefSeq" id="WP_029720159.1">
    <property type="nucleotide sequence ID" value="NZ_JAJUIW010000018.1"/>
</dbReference>
<dbReference type="GO" id="GO:0008908">
    <property type="term" value="F:isochorismatase activity"/>
    <property type="evidence" value="ECO:0007669"/>
    <property type="project" value="InterPro"/>
</dbReference>
<dbReference type="eggNOG" id="COG1535">
    <property type="taxonomic scope" value="Bacteria"/>
</dbReference>
<dbReference type="InterPro" id="IPR050272">
    <property type="entry name" value="Isochorismatase-like_hydrls"/>
</dbReference>
<gene>
    <name evidence="3" type="ORF">GU90_13745</name>
</gene>
<dbReference type="SUPFAM" id="SSF52499">
    <property type="entry name" value="Isochorismatase-like hydrolases"/>
    <property type="match status" value="1"/>
</dbReference>
<dbReference type="Gene3D" id="3.40.50.850">
    <property type="entry name" value="Isochorismatase-like"/>
    <property type="match status" value="1"/>
</dbReference>
<reference evidence="3 4" key="1">
    <citation type="submission" date="2014-06" db="EMBL/GenBank/DDBJ databases">
        <title>Saccharopolyspora rectivirgula DSM-43113 Genome sequencing.</title>
        <authorList>
            <person name="Barrera C."/>
            <person name="Millon L."/>
            <person name="Rognon B."/>
            <person name="Zaugg C."/>
            <person name="Monod M."/>
        </authorList>
    </citation>
    <scope>NUCLEOTIDE SEQUENCE [LARGE SCALE GENOMIC DNA]</scope>
    <source>
        <strain evidence="3 4">DSM 43113</strain>
    </source>
</reference>
<keyword evidence="1" id="KW-0378">Hydrolase</keyword>
<dbReference type="PANTHER" id="PTHR43540">
    <property type="entry name" value="PEROXYUREIDOACRYLATE/UREIDOACRYLATE AMIDOHYDROLASE-RELATED"/>
    <property type="match status" value="1"/>
</dbReference>
<dbReference type="Pfam" id="PF00857">
    <property type="entry name" value="Isochorismatase"/>
    <property type="match status" value="1"/>
</dbReference>
<dbReference type="PIRSF" id="PIRSF001111">
    <property type="entry name" value="Isochorismatase"/>
    <property type="match status" value="1"/>
</dbReference>
<dbReference type="InterPro" id="IPR000868">
    <property type="entry name" value="Isochorismatase-like_dom"/>
</dbReference>
<sequence>MGLPAIAPYGLPRPEELPKNRVAWQPEPERAVLLVHDMERHFVGQFTPGREPLSKVVENISLLSRQARAAGIPVVYCAQPGPQTPEQRGLQLEWWGTGVADPEQAEIIDELRPEPGDVLLTKWRYSAFQRTELAEMMQDWQRDQLVITGIYAHIGCLMTAAEAFQRDIQAFLAADAVADFSYEEHTMALDYAAKRCAVVATSAQLAMSFEPERSEVA</sequence>
<evidence type="ECO:0000256" key="1">
    <source>
        <dbReference type="ARBA" id="ARBA00022801"/>
    </source>
</evidence>
<dbReference type="AlphaFoldDB" id="A0A073AXE7"/>
<protein>
    <submittedName>
        <fullName evidence="3">2,3-dihydro-2,3-dihydroxybenzoate synthetase</fullName>
    </submittedName>
</protein>
<dbReference type="Proteomes" id="UP000031419">
    <property type="component" value="Unassembled WGS sequence"/>
</dbReference>
<name>A0A073AXE7_9PSEU</name>
<feature type="domain" description="Isochorismatase-like" evidence="2">
    <location>
        <begin position="32"/>
        <end position="204"/>
    </location>
</feature>
<dbReference type="OrthoDB" id="5794853at2"/>
<accession>A0A073AXE7</accession>
<dbReference type="PRINTS" id="PR01398">
    <property type="entry name" value="ISCHRISMTASE"/>
</dbReference>
<dbReference type="EMBL" id="JNVU01000031">
    <property type="protein sequence ID" value="KEI44016.1"/>
    <property type="molecule type" value="Genomic_DNA"/>
</dbReference>
<dbReference type="InterPro" id="IPR016291">
    <property type="entry name" value="Isochorismatase"/>
</dbReference>
<evidence type="ECO:0000259" key="2">
    <source>
        <dbReference type="Pfam" id="PF00857"/>
    </source>
</evidence>
<evidence type="ECO:0000313" key="4">
    <source>
        <dbReference type="Proteomes" id="UP000031419"/>
    </source>
</evidence>
<dbReference type="InterPro" id="IPR036380">
    <property type="entry name" value="Isochorismatase-like_sf"/>
</dbReference>
<keyword evidence="4" id="KW-1185">Reference proteome</keyword>
<comment type="caution">
    <text evidence="3">The sequence shown here is derived from an EMBL/GenBank/DDBJ whole genome shotgun (WGS) entry which is preliminary data.</text>
</comment>
<organism evidence="3 4">
    <name type="scientific">Saccharopolyspora rectivirgula</name>
    <dbReference type="NCBI Taxonomy" id="28042"/>
    <lineage>
        <taxon>Bacteria</taxon>
        <taxon>Bacillati</taxon>
        <taxon>Actinomycetota</taxon>
        <taxon>Actinomycetes</taxon>
        <taxon>Pseudonocardiales</taxon>
        <taxon>Pseudonocardiaceae</taxon>
        <taxon>Saccharopolyspora</taxon>
    </lineage>
</organism>